<evidence type="ECO:0000313" key="2">
    <source>
        <dbReference type="EMBL" id="CAG02759.1"/>
    </source>
</evidence>
<organism evidence="2">
    <name type="scientific">Tetraodon nigroviridis</name>
    <name type="common">Spotted green pufferfish</name>
    <name type="synonym">Chelonodon nigroviridis</name>
    <dbReference type="NCBI Taxonomy" id="99883"/>
    <lineage>
        <taxon>Eukaryota</taxon>
        <taxon>Metazoa</taxon>
        <taxon>Chordata</taxon>
        <taxon>Craniata</taxon>
        <taxon>Vertebrata</taxon>
        <taxon>Euteleostomi</taxon>
        <taxon>Actinopterygii</taxon>
        <taxon>Neopterygii</taxon>
        <taxon>Teleostei</taxon>
        <taxon>Neoteleostei</taxon>
        <taxon>Acanthomorphata</taxon>
        <taxon>Eupercaria</taxon>
        <taxon>Tetraodontiformes</taxon>
        <taxon>Tetradontoidea</taxon>
        <taxon>Tetraodontidae</taxon>
        <taxon>Tetraodon</taxon>
    </lineage>
</organism>
<feature type="compositionally biased region" description="Polar residues" evidence="1">
    <location>
        <begin position="73"/>
        <end position="82"/>
    </location>
</feature>
<dbReference type="EMBL" id="CAAE01014699">
    <property type="protein sequence ID" value="CAG02759.1"/>
    <property type="molecule type" value="Genomic_DNA"/>
</dbReference>
<comment type="caution">
    <text evidence="2">The sequence shown here is derived from an EMBL/GenBank/DDBJ whole genome shotgun (WGS) entry which is preliminary data.</text>
</comment>
<proteinExistence type="predicted"/>
<sequence length="130" mass="13834">MQSGCSKPSTEHSPVCGCVVAAVVNMCSDLEPVLLEADTGVVCSLTGSEAAAVKRLMREATCSSDASLISRHNTSRSWQTSDGLRRERGVKQTLGGSHRSSLDPLDRGGTDSVSGLNQSVIQPTWYFLFT</sequence>
<name>Q4S9C3_TETNG</name>
<protein>
    <submittedName>
        <fullName evidence="2">(spotted green pufferfish) hypothetical protein</fullName>
    </submittedName>
</protein>
<dbReference type="KEGG" id="tng:GSTEN00021957G001"/>
<evidence type="ECO:0000256" key="1">
    <source>
        <dbReference type="SAM" id="MobiDB-lite"/>
    </source>
</evidence>
<feature type="compositionally biased region" description="Basic and acidic residues" evidence="1">
    <location>
        <begin position="100"/>
        <end position="109"/>
    </location>
</feature>
<feature type="region of interest" description="Disordered" evidence="1">
    <location>
        <begin position="73"/>
        <end position="110"/>
    </location>
</feature>
<dbReference type="AlphaFoldDB" id="Q4S9C3"/>
<gene>
    <name evidence="2" type="ORF">GSTENG00021957001</name>
</gene>
<accession>Q4S9C3</accession>
<reference evidence="2" key="2">
    <citation type="submission" date="2004-02" db="EMBL/GenBank/DDBJ databases">
        <authorList>
            <consortium name="Genoscope"/>
            <consortium name="Whitehead Institute Centre for Genome Research"/>
        </authorList>
    </citation>
    <scope>NUCLEOTIDE SEQUENCE</scope>
</reference>
<reference evidence="2" key="1">
    <citation type="journal article" date="2004" name="Nature">
        <title>Genome duplication in the teleost fish Tetraodon nigroviridis reveals the early vertebrate proto-karyotype.</title>
        <authorList>
            <person name="Jaillon O."/>
            <person name="Aury J.-M."/>
            <person name="Brunet F."/>
            <person name="Petit J.-L."/>
            <person name="Stange-Thomann N."/>
            <person name="Mauceli E."/>
            <person name="Bouneau L."/>
            <person name="Fischer C."/>
            <person name="Ozouf-Costaz C."/>
            <person name="Bernot A."/>
            <person name="Nicaud S."/>
            <person name="Jaffe D."/>
            <person name="Fisher S."/>
            <person name="Lutfalla G."/>
            <person name="Dossat C."/>
            <person name="Segurens B."/>
            <person name="Dasilva C."/>
            <person name="Salanoubat M."/>
            <person name="Levy M."/>
            <person name="Boudet N."/>
            <person name="Castellano S."/>
            <person name="Anthouard V."/>
            <person name="Jubin C."/>
            <person name="Castelli V."/>
            <person name="Katinka M."/>
            <person name="Vacherie B."/>
            <person name="Biemont C."/>
            <person name="Skalli Z."/>
            <person name="Cattolico L."/>
            <person name="Poulain J."/>
            <person name="De Berardinis V."/>
            <person name="Cruaud C."/>
            <person name="Duprat S."/>
            <person name="Brottier P."/>
            <person name="Coutanceau J.-P."/>
            <person name="Gouzy J."/>
            <person name="Parra G."/>
            <person name="Lardier G."/>
            <person name="Chapple C."/>
            <person name="McKernan K.J."/>
            <person name="McEwan P."/>
            <person name="Bosak S."/>
            <person name="Kellis M."/>
            <person name="Volff J.-N."/>
            <person name="Guigo R."/>
            <person name="Zody M.C."/>
            <person name="Mesirov J."/>
            <person name="Lindblad-Toh K."/>
            <person name="Birren B."/>
            <person name="Nusbaum C."/>
            <person name="Kahn D."/>
            <person name="Robinson-Rechavi M."/>
            <person name="Laudet V."/>
            <person name="Schachter V."/>
            <person name="Quetier F."/>
            <person name="Saurin W."/>
            <person name="Scarpelli C."/>
            <person name="Wincker P."/>
            <person name="Lander E.S."/>
            <person name="Weissenbach J."/>
            <person name="Roest Crollius H."/>
        </authorList>
    </citation>
    <scope>NUCLEOTIDE SEQUENCE [LARGE SCALE GENOMIC DNA]</scope>
</reference>